<reference evidence="4" key="1">
    <citation type="submission" date="2019-02" db="EMBL/GenBank/DDBJ databases">
        <authorList>
            <person name="Gruber-Vodicka R. H."/>
            <person name="Seah K. B. B."/>
        </authorList>
    </citation>
    <scope>NUCLEOTIDE SEQUENCE</scope>
    <source>
        <strain evidence="5">BECK_S1320</strain>
        <strain evidence="4">BECK_S1321</strain>
    </source>
</reference>
<dbReference type="AlphaFoldDB" id="A0A450Y7N5"/>
<dbReference type="PANTHER" id="PTHR11364:SF27">
    <property type="entry name" value="SULFURTRANSFERASE"/>
    <property type="match status" value="1"/>
</dbReference>
<evidence type="ECO:0000256" key="2">
    <source>
        <dbReference type="ARBA" id="ARBA00022737"/>
    </source>
</evidence>
<protein>
    <submittedName>
        <fullName evidence="4">Thiosulfate/3-mercaptopyruvate sulfurtransferase</fullName>
    </submittedName>
</protein>
<dbReference type="GO" id="GO:0004792">
    <property type="term" value="F:thiosulfate-cyanide sulfurtransferase activity"/>
    <property type="evidence" value="ECO:0007669"/>
    <property type="project" value="TreeGrafter"/>
</dbReference>
<dbReference type="InterPro" id="IPR036873">
    <property type="entry name" value="Rhodanese-like_dom_sf"/>
</dbReference>
<evidence type="ECO:0000313" key="4">
    <source>
        <dbReference type="EMBL" id="VFK37541.1"/>
    </source>
</evidence>
<dbReference type="Pfam" id="PF00581">
    <property type="entry name" value="Rhodanese"/>
    <property type="match status" value="2"/>
</dbReference>
<evidence type="ECO:0000256" key="1">
    <source>
        <dbReference type="ARBA" id="ARBA00022679"/>
    </source>
</evidence>
<evidence type="ECO:0000259" key="3">
    <source>
        <dbReference type="PROSITE" id="PS50206"/>
    </source>
</evidence>
<accession>A0A450Y7N5</accession>
<proteinExistence type="predicted"/>
<evidence type="ECO:0000313" key="5">
    <source>
        <dbReference type="EMBL" id="VFK43328.1"/>
    </source>
</evidence>
<keyword evidence="2" id="KW-0677">Repeat</keyword>
<dbReference type="InterPro" id="IPR045078">
    <property type="entry name" value="TST/MPST-like"/>
</dbReference>
<dbReference type="CDD" id="cd01448">
    <property type="entry name" value="TST_Repeat_1"/>
    <property type="match status" value="1"/>
</dbReference>
<feature type="domain" description="Rhodanese" evidence="3">
    <location>
        <begin position="100"/>
        <end position="198"/>
    </location>
</feature>
<keyword evidence="4" id="KW-0670">Pyruvate</keyword>
<organism evidence="4">
    <name type="scientific">Candidatus Kentrum sp. SD</name>
    <dbReference type="NCBI Taxonomy" id="2126332"/>
    <lineage>
        <taxon>Bacteria</taxon>
        <taxon>Pseudomonadati</taxon>
        <taxon>Pseudomonadota</taxon>
        <taxon>Gammaproteobacteria</taxon>
        <taxon>Candidatus Kentrum</taxon>
    </lineage>
</organism>
<dbReference type="SMART" id="SM00450">
    <property type="entry name" value="RHOD"/>
    <property type="match status" value="2"/>
</dbReference>
<dbReference type="PANTHER" id="PTHR11364">
    <property type="entry name" value="THIOSULFATE SULFERTANSFERASE"/>
    <property type="match status" value="1"/>
</dbReference>
<dbReference type="EMBL" id="CAADFU010000024">
    <property type="protein sequence ID" value="VFK43328.1"/>
    <property type="molecule type" value="Genomic_DNA"/>
</dbReference>
<name>A0A450Y7N5_9GAMM</name>
<dbReference type="PROSITE" id="PS50206">
    <property type="entry name" value="RHODANESE_3"/>
    <property type="match status" value="2"/>
</dbReference>
<feature type="domain" description="Rhodanese" evidence="3">
    <location>
        <begin position="231"/>
        <end position="352"/>
    </location>
</feature>
<dbReference type="SUPFAM" id="SSF52821">
    <property type="entry name" value="Rhodanese/Cell cycle control phosphatase"/>
    <property type="match status" value="2"/>
</dbReference>
<sequence>MKIRKTLPGIGTGRGGCRLPWSLVFLCFAWLVAGASASAATLPGPVVDSDWLAKNLEKVVVLDARMDVKSFEKKAKGKGRVVNPCGPGGKKAKKPLDGNGHIPGATLVKFKKVIGKYKANGKTIKFMAPKKENFEKLMQRSGVNQDSAVVITGKGEQMIHTAFMTRLYWTMKYFGFDNIAILDGGVARWKQDGNKVEYGKSKKPAKGNFTVSAERKEIRASMEDVIALTKGKGDANILDVRAKPFYLGLTYDREVQSPKSRGHIPTAKSFPVGLFVETAGSPAILYDKEDVKKIAKLSDIDLVGTPIVTSCHTGIKATIAWFVISEVFGNKNARVYDGSMHEWAMTGKPLERPLD</sequence>
<dbReference type="Gene3D" id="3.40.250.10">
    <property type="entry name" value="Rhodanese-like domain"/>
    <property type="match status" value="2"/>
</dbReference>
<dbReference type="InterPro" id="IPR001763">
    <property type="entry name" value="Rhodanese-like_dom"/>
</dbReference>
<gene>
    <name evidence="5" type="ORF">BECKSD772E_GA0070983_102419</name>
    <name evidence="4" type="ORF">BECKSD772F_GA0070984_101627</name>
</gene>
<keyword evidence="1 4" id="KW-0808">Transferase</keyword>
<dbReference type="EMBL" id="CAADFR010000016">
    <property type="protein sequence ID" value="VFK37541.1"/>
    <property type="molecule type" value="Genomic_DNA"/>
</dbReference>